<evidence type="ECO:0000313" key="4">
    <source>
        <dbReference type="Proteomes" id="UP001177023"/>
    </source>
</evidence>
<reference evidence="3" key="1">
    <citation type="submission" date="2023-06" db="EMBL/GenBank/DDBJ databases">
        <authorList>
            <person name="Delattre M."/>
        </authorList>
    </citation>
    <scope>NUCLEOTIDE SEQUENCE</scope>
    <source>
        <strain evidence="3">AF72</strain>
    </source>
</reference>
<keyword evidence="1" id="KW-1133">Transmembrane helix</keyword>
<name>A0AA36FQH3_9BILA</name>
<comment type="caution">
    <text evidence="3">The sequence shown here is derived from an EMBL/GenBank/DDBJ whole genome shotgun (WGS) entry which is preliminary data.</text>
</comment>
<dbReference type="Pfam" id="PF10328">
    <property type="entry name" value="7TM_GPCR_Srx"/>
    <property type="match status" value="1"/>
</dbReference>
<dbReference type="InterPro" id="IPR019430">
    <property type="entry name" value="7TM_GPCR_serpentine_rcpt_Srx"/>
</dbReference>
<keyword evidence="4" id="KW-1185">Reference proteome</keyword>
<sequence length="144" mass="16607">MPFQQLARIMISINRCFAISFHGRFYRWLETQRPLFYTLALGLPMLGAIPLFFPDCRVRFYTDPIIVVDGLDGSCATMYVFVTTFVTGYAMLVITACCEFTVLYLLVKRHRQAIALHDFARDQRSIRPQLRFGAQVSFFQSTGN</sequence>
<proteinExistence type="predicted"/>
<feature type="transmembrane region" description="Helical" evidence="1">
    <location>
        <begin position="34"/>
        <end position="53"/>
    </location>
</feature>
<accession>A0AA36FQH3</accession>
<protein>
    <recommendedName>
        <fullName evidence="2">7TM GPCR serpentine receptor class x (Srx) domain-containing protein</fullName>
    </recommendedName>
</protein>
<organism evidence="3 4">
    <name type="scientific">Mesorhabditis spiculigera</name>
    <dbReference type="NCBI Taxonomy" id="96644"/>
    <lineage>
        <taxon>Eukaryota</taxon>
        <taxon>Metazoa</taxon>
        <taxon>Ecdysozoa</taxon>
        <taxon>Nematoda</taxon>
        <taxon>Chromadorea</taxon>
        <taxon>Rhabditida</taxon>
        <taxon>Rhabditina</taxon>
        <taxon>Rhabditomorpha</taxon>
        <taxon>Rhabditoidea</taxon>
        <taxon>Rhabditidae</taxon>
        <taxon>Mesorhabditinae</taxon>
        <taxon>Mesorhabditis</taxon>
    </lineage>
</organism>
<keyword evidence="1" id="KW-0472">Membrane</keyword>
<dbReference type="AlphaFoldDB" id="A0AA36FQH3"/>
<dbReference type="EMBL" id="CATQJA010000715">
    <property type="protein sequence ID" value="CAJ0563451.1"/>
    <property type="molecule type" value="Genomic_DNA"/>
</dbReference>
<evidence type="ECO:0000313" key="3">
    <source>
        <dbReference type="EMBL" id="CAJ0563451.1"/>
    </source>
</evidence>
<evidence type="ECO:0000259" key="2">
    <source>
        <dbReference type="Pfam" id="PF10328"/>
    </source>
</evidence>
<feature type="transmembrane region" description="Helical" evidence="1">
    <location>
        <begin position="78"/>
        <end position="107"/>
    </location>
</feature>
<evidence type="ECO:0000256" key="1">
    <source>
        <dbReference type="SAM" id="Phobius"/>
    </source>
</evidence>
<dbReference type="Proteomes" id="UP001177023">
    <property type="component" value="Unassembled WGS sequence"/>
</dbReference>
<gene>
    <name evidence="3" type="ORF">MSPICULIGERA_LOCUS2445</name>
</gene>
<keyword evidence="1" id="KW-0812">Transmembrane</keyword>
<feature type="domain" description="7TM GPCR serpentine receptor class x (Srx)" evidence="2">
    <location>
        <begin position="5"/>
        <end position="124"/>
    </location>
</feature>
<feature type="non-terminal residue" evidence="3">
    <location>
        <position position="144"/>
    </location>
</feature>